<accession>A0AAP4EBB0</accession>
<organism evidence="1 2">
    <name type="scientific">Paenibacillus polymyxa</name>
    <name type="common">Bacillus polymyxa</name>
    <dbReference type="NCBI Taxonomy" id="1406"/>
    <lineage>
        <taxon>Bacteria</taxon>
        <taxon>Bacillati</taxon>
        <taxon>Bacillota</taxon>
        <taxon>Bacilli</taxon>
        <taxon>Bacillales</taxon>
        <taxon>Paenibacillaceae</taxon>
        <taxon>Paenibacillus</taxon>
    </lineage>
</organism>
<dbReference type="Proteomes" id="UP001229409">
    <property type="component" value="Unassembled WGS sequence"/>
</dbReference>
<reference evidence="1" key="1">
    <citation type="submission" date="2023-04" db="EMBL/GenBank/DDBJ databases">
        <title>Uncovering the Secrets of Slow-Growing Bacteria in Tropical Savanna Soil through Cultivation and Genomic Analysis.</title>
        <authorList>
            <person name="Goncalves O.S."/>
            <person name="Santana M.F."/>
        </authorList>
    </citation>
    <scope>NUCLEOTIDE SEQUENCE</scope>
    <source>
        <strain evidence="1">ANTI</strain>
    </source>
</reference>
<dbReference type="RefSeq" id="WP_279835060.1">
    <property type="nucleotide sequence ID" value="NZ_JARVWT010000008.1"/>
</dbReference>
<dbReference type="InterPro" id="IPR043129">
    <property type="entry name" value="ATPase_NBD"/>
</dbReference>
<protein>
    <submittedName>
        <fullName evidence="1">Uncharacterized protein</fullName>
    </submittedName>
</protein>
<dbReference type="AlphaFoldDB" id="A0AAP4EBB0"/>
<gene>
    <name evidence="1" type="ORF">QDS18_18545</name>
</gene>
<comment type="caution">
    <text evidence="1">The sequence shown here is derived from an EMBL/GenBank/DDBJ whole genome shotgun (WGS) entry which is preliminary data.</text>
</comment>
<proteinExistence type="predicted"/>
<dbReference type="SUPFAM" id="SSF53067">
    <property type="entry name" value="Actin-like ATPase domain"/>
    <property type="match status" value="1"/>
</dbReference>
<name>A0AAP4EBB0_PAEPO</name>
<evidence type="ECO:0000313" key="1">
    <source>
        <dbReference type="EMBL" id="MDH2332855.1"/>
    </source>
</evidence>
<sequence>MVKAVIKYTREILNTISTTLKATLRNDTVNTVLFTGGRSNLIGQKEVKAHYKFARFVEDSEIANVLGFYK</sequence>
<evidence type="ECO:0000313" key="2">
    <source>
        <dbReference type="Proteomes" id="UP001229409"/>
    </source>
</evidence>
<dbReference type="EMBL" id="JARVWT010000008">
    <property type="protein sequence ID" value="MDH2332855.1"/>
    <property type="molecule type" value="Genomic_DNA"/>
</dbReference>